<gene>
    <name evidence="1" type="ORF">SAMN02746065_10626</name>
</gene>
<protein>
    <submittedName>
        <fullName evidence="1">Uncharacterized protein</fullName>
    </submittedName>
</protein>
<accession>A0A1W2AQL5</accession>
<evidence type="ECO:0000313" key="2">
    <source>
        <dbReference type="Proteomes" id="UP000192418"/>
    </source>
</evidence>
<proteinExistence type="predicted"/>
<reference evidence="1 2" key="1">
    <citation type="submission" date="2017-04" db="EMBL/GenBank/DDBJ databases">
        <authorList>
            <person name="Afonso C.L."/>
            <person name="Miller P.J."/>
            <person name="Scott M.A."/>
            <person name="Spackman E."/>
            <person name="Goraichik I."/>
            <person name="Dimitrov K.M."/>
            <person name="Suarez D.L."/>
            <person name="Swayne D.E."/>
        </authorList>
    </citation>
    <scope>NUCLEOTIDE SEQUENCE [LARGE SCALE GENOMIC DNA]</scope>
    <source>
        <strain evidence="1 2">DSM 3385</strain>
    </source>
</reference>
<keyword evidence="2" id="KW-1185">Reference proteome</keyword>
<evidence type="ECO:0000313" key="1">
    <source>
        <dbReference type="EMBL" id="SMC62996.1"/>
    </source>
</evidence>
<dbReference type="EMBL" id="FWXY01000006">
    <property type="protein sequence ID" value="SMC62996.1"/>
    <property type="molecule type" value="Genomic_DNA"/>
</dbReference>
<sequence>MFACLGLRSILMLCEQTKRGEDGVLTEYLLNLVCRIPAIQIPAHEKLNFKCQNMGTDDIKPLF</sequence>
<dbReference type="STRING" id="1121400.SAMN02746065_10626"/>
<dbReference type="AlphaFoldDB" id="A0A1W2AQL5"/>
<name>A0A1W2AQL5_9BACT</name>
<organism evidence="1 2">
    <name type="scientific">Desulfocicer vacuolatum DSM 3385</name>
    <dbReference type="NCBI Taxonomy" id="1121400"/>
    <lineage>
        <taxon>Bacteria</taxon>
        <taxon>Pseudomonadati</taxon>
        <taxon>Thermodesulfobacteriota</taxon>
        <taxon>Desulfobacteria</taxon>
        <taxon>Desulfobacterales</taxon>
        <taxon>Desulfobacteraceae</taxon>
        <taxon>Desulfocicer</taxon>
    </lineage>
</organism>
<dbReference type="Proteomes" id="UP000192418">
    <property type="component" value="Unassembled WGS sequence"/>
</dbReference>